<protein>
    <submittedName>
        <fullName evidence="1">Uncharacterized protein</fullName>
    </submittedName>
</protein>
<accession>A0A3T0MXQ4</accession>
<sequence length="254" mass="28572">MTKSNKDKIRDLLKSIETGDPGPIAVVNEAKYIQHNPQTHEGSEGLAHLFQRLSKTGPRVNMVRAFEDGDYVFAHMEYDFASRKICFEVFRFQDGQAVEHWDNIQERQDLNPSGHSMVDGPVQATDLGRTEENRALVRAFVDTVLVAGQVERLSEFIDETSYIEHNPRIADGAASLSSALNAGDGGQRHINYQQVHRVLAEGSFVLCVSEGLMHGAHSAFYDLFRVENGRIVEHWDTTETVVPQSEWKNDNGKF</sequence>
<dbReference type="KEGG" id="sedi:EBB79_00640"/>
<gene>
    <name evidence="1" type="ORF">EBB79_00640</name>
</gene>
<dbReference type="OrthoDB" id="9812089at2"/>
<dbReference type="Gene3D" id="3.10.450.50">
    <property type="match status" value="2"/>
</dbReference>
<organism evidence="1 2">
    <name type="scientific">Parasedimentitalea marina</name>
    <dbReference type="NCBI Taxonomy" id="2483033"/>
    <lineage>
        <taxon>Bacteria</taxon>
        <taxon>Pseudomonadati</taxon>
        <taxon>Pseudomonadota</taxon>
        <taxon>Alphaproteobacteria</taxon>
        <taxon>Rhodobacterales</taxon>
        <taxon>Paracoccaceae</taxon>
        <taxon>Parasedimentitalea</taxon>
    </lineage>
</organism>
<dbReference type="EMBL" id="CP033219">
    <property type="protein sequence ID" value="AZV76543.1"/>
    <property type="molecule type" value="Genomic_DNA"/>
</dbReference>
<proteinExistence type="predicted"/>
<evidence type="ECO:0000313" key="1">
    <source>
        <dbReference type="EMBL" id="AZV76543.1"/>
    </source>
</evidence>
<dbReference type="Proteomes" id="UP000283063">
    <property type="component" value="Chromosome"/>
</dbReference>
<reference evidence="1 2" key="1">
    <citation type="submission" date="2018-10" db="EMBL/GenBank/DDBJ databases">
        <title>Parasedimentitalea marina sp. nov., a psychrophilic bacterium isolated from deep seawater of the New Britain Trench.</title>
        <authorList>
            <person name="Cao J."/>
        </authorList>
    </citation>
    <scope>NUCLEOTIDE SEQUENCE [LARGE SCALE GENOMIC DNA]</scope>
    <source>
        <strain evidence="1 2">W43</strain>
    </source>
</reference>
<evidence type="ECO:0000313" key="2">
    <source>
        <dbReference type="Proteomes" id="UP000283063"/>
    </source>
</evidence>
<name>A0A3T0MXQ4_9RHOB</name>
<dbReference type="InterPro" id="IPR032710">
    <property type="entry name" value="NTF2-like_dom_sf"/>
</dbReference>
<dbReference type="RefSeq" id="WP_127746985.1">
    <property type="nucleotide sequence ID" value="NZ_CP033219.1"/>
</dbReference>
<dbReference type="AlphaFoldDB" id="A0A3T0MXQ4"/>
<keyword evidence="2" id="KW-1185">Reference proteome</keyword>
<dbReference type="SUPFAM" id="SSF54427">
    <property type="entry name" value="NTF2-like"/>
    <property type="match status" value="2"/>
</dbReference>